<keyword evidence="4" id="KW-1185">Reference proteome</keyword>
<sequence length="350" mass="37422">MKKKLLATVLAFSVCSVPFGAYAEDASADVTAESLMEAEQEAVANVSSMSLGMSMNMDAAMEISSDGAAASSLGIAMTGDFDVKTILDPMQMEMTGTYNVSVMGQTIAMDMDMYMLVSEDGSTVDTYAKAVVGGDDSGWEHQQTSLTEILDTFGVSSLDDLKTLDMQDVLPDGVELDWDVTENSDSYTLSTALMFSQFMPLVEASLESAGESMDSIVEALMDSLGMNLSYTLDKESSLPVTMHMDFNNSDLSIFDGLITSIMAESMTTDGETDSSDMQCRLILNDLSIDAAYTYDDVTEITVPADALATEITDPSEELQDVLDEAIEDSSEAASEDAAEDTAEAESETEA</sequence>
<dbReference type="Proteomes" id="UP000005561">
    <property type="component" value="Unassembled WGS sequence"/>
</dbReference>
<accession>C6LLR5</accession>
<dbReference type="EMBL" id="ACCL02000032">
    <property type="protein sequence ID" value="EET58456.1"/>
    <property type="molecule type" value="Genomic_DNA"/>
</dbReference>
<gene>
    <name evidence="3" type="ORF">BRYFOR_09613</name>
</gene>
<reference evidence="3" key="1">
    <citation type="submission" date="2009-07" db="EMBL/GenBank/DDBJ databases">
        <authorList>
            <person name="Weinstock G."/>
            <person name="Sodergren E."/>
            <person name="Clifton S."/>
            <person name="Fulton L."/>
            <person name="Fulton B."/>
            <person name="Courtney L."/>
            <person name="Fronick C."/>
            <person name="Harrison M."/>
            <person name="Strong C."/>
            <person name="Farmer C."/>
            <person name="Delahaunty K."/>
            <person name="Markovic C."/>
            <person name="Hall O."/>
            <person name="Minx P."/>
            <person name="Tomlinson C."/>
            <person name="Mitreva M."/>
            <person name="Nelson J."/>
            <person name="Hou S."/>
            <person name="Wollam A."/>
            <person name="Pepin K.H."/>
            <person name="Johnson M."/>
            <person name="Bhonagiri V."/>
            <person name="Nash W.E."/>
            <person name="Warren W."/>
            <person name="Chinwalla A."/>
            <person name="Mardis E.R."/>
            <person name="Wilson R.K."/>
        </authorList>
    </citation>
    <scope>NUCLEOTIDE SEQUENCE [LARGE SCALE GENOMIC DNA]</scope>
    <source>
        <strain evidence="3">DSM 14469</strain>
    </source>
</reference>
<organism evidence="3 4">
    <name type="scientific">Marvinbryantia formatexigens DSM 14469</name>
    <dbReference type="NCBI Taxonomy" id="478749"/>
    <lineage>
        <taxon>Bacteria</taxon>
        <taxon>Bacillati</taxon>
        <taxon>Bacillota</taxon>
        <taxon>Clostridia</taxon>
        <taxon>Lachnospirales</taxon>
        <taxon>Lachnospiraceae</taxon>
        <taxon>Marvinbryantia</taxon>
    </lineage>
</organism>
<feature type="chain" id="PRO_5002968547" evidence="2">
    <location>
        <begin position="24"/>
        <end position="350"/>
    </location>
</feature>
<dbReference type="AlphaFoldDB" id="C6LLR5"/>
<feature type="region of interest" description="Disordered" evidence="1">
    <location>
        <begin position="321"/>
        <end position="350"/>
    </location>
</feature>
<proteinExistence type="predicted"/>
<keyword evidence="2" id="KW-0732">Signal</keyword>
<comment type="caution">
    <text evidence="3">The sequence shown here is derived from an EMBL/GenBank/DDBJ whole genome shotgun (WGS) entry which is preliminary data.</text>
</comment>
<feature type="signal peptide" evidence="2">
    <location>
        <begin position="1"/>
        <end position="23"/>
    </location>
</feature>
<evidence type="ECO:0000313" key="4">
    <source>
        <dbReference type="Proteomes" id="UP000005561"/>
    </source>
</evidence>
<evidence type="ECO:0000256" key="2">
    <source>
        <dbReference type="SAM" id="SignalP"/>
    </source>
</evidence>
<dbReference type="Pfam" id="PF20316">
    <property type="entry name" value="DUF6612"/>
    <property type="match status" value="1"/>
</dbReference>
<name>C6LLR5_9FIRM</name>
<evidence type="ECO:0000256" key="1">
    <source>
        <dbReference type="SAM" id="MobiDB-lite"/>
    </source>
</evidence>
<protein>
    <submittedName>
        <fullName evidence="3">Uncharacterized protein</fullName>
    </submittedName>
</protein>
<dbReference type="OrthoDB" id="9813758at2"/>
<dbReference type="RefSeq" id="WP_006864366.1">
    <property type="nucleotide sequence ID" value="NZ_ACCL02000032.1"/>
</dbReference>
<dbReference type="InterPro" id="IPR046720">
    <property type="entry name" value="DUF6612"/>
</dbReference>
<evidence type="ECO:0000313" key="3">
    <source>
        <dbReference type="EMBL" id="EET58456.1"/>
    </source>
</evidence>